<evidence type="ECO:0000313" key="1">
    <source>
        <dbReference type="EMBL" id="SEK84426.1"/>
    </source>
</evidence>
<dbReference type="Proteomes" id="UP000199421">
    <property type="component" value="Unassembled WGS sequence"/>
</dbReference>
<name>A0A1H7KD54_OLID1</name>
<dbReference type="Gene3D" id="3.20.80.10">
    <property type="entry name" value="Regulatory factor, effector binding domain"/>
    <property type="match status" value="1"/>
</dbReference>
<dbReference type="AlphaFoldDB" id="A0A1H7KD54"/>
<dbReference type="RefSeq" id="WP_162276543.1">
    <property type="nucleotide sequence ID" value="NZ_FOAF01000001.1"/>
</dbReference>
<sequence length="202" mass="22884">MQQQYKDYYTASDEPQIVEISKASYISILGSGSPGTDIFYAKKKAIASFAEALKKDFADTDNAFSDNIIEIFYWFDENKVGYVDIGNFYTTVDLALLQYRIAIRIRDFISDEHIRQVAARRQGIPFANSFEHFEYTEGTCVQLLHSGPFAGELETLPILQQFATANGLKKSGMHHEIHLVNFEKGQSQAHLQTILRDAVSKI</sequence>
<reference evidence="2" key="1">
    <citation type="submission" date="2016-10" db="EMBL/GenBank/DDBJ databases">
        <authorList>
            <person name="Varghese N."/>
            <person name="Submissions S."/>
        </authorList>
    </citation>
    <scope>NUCLEOTIDE SEQUENCE [LARGE SCALE GENOMIC DNA]</scope>
    <source>
        <strain evidence="2">DSM 18733</strain>
    </source>
</reference>
<protein>
    <submittedName>
        <fullName evidence="1">Uncharacterized protein</fullName>
    </submittedName>
</protein>
<dbReference type="STRING" id="407022.SAMN05661044_01301"/>
<dbReference type="InterPro" id="IPR011256">
    <property type="entry name" value="Reg_factor_effector_dom_sf"/>
</dbReference>
<accession>A0A1H7KD54</accession>
<gene>
    <name evidence="1" type="ORF">SAMN05661044_01301</name>
</gene>
<proteinExistence type="predicted"/>
<keyword evidence="2" id="KW-1185">Reference proteome</keyword>
<evidence type="ECO:0000313" key="2">
    <source>
        <dbReference type="Proteomes" id="UP000199421"/>
    </source>
</evidence>
<organism evidence="1 2">
    <name type="scientific">Olivibacter domesticus</name>
    <name type="common">Pseudosphingobacterium domesticum</name>
    <dbReference type="NCBI Taxonomy" id="407022"/>
    <lineage>
        <taxon>Bacteria</taxon>
        <taxon>Pseudomonadati</taxon>
        <taxon>Bacteroidota</taxon>
        <taxon>Sphingobacteriia</taxon>
        <taxon>Sphingobacteriales</taxon>
        <taxon>Sphingobacteriaceae</taxon>
        <taxon>Olivibacter</taxon>
    </lineage>
</organism>
<dbReference type="EMBL" id="FOAF01000001">
    <property type="protein sequence ID" value="SEK84426.1"/>
    <property type="molecule type" value="Genomic_DNA"/>
</dbReference>